<feature type="transmembrane region" description="Helical" evidence="1">
    <location>
        <begin position="47"/>
        <end position="76"/>
    </location>
</feature>
<dbReference type="GO" id="GO:0004175">
    <property type="term" value="F:endopeptidase activity"/>
    <property type="evidence" value="ECO:0007669"/>
    <property type="project" value="UniProtKB-ARBA"/>
</dbReference>
<gene>
    <name evidence="3" type="ORF">GJU40_18380</name>
</gene>
<keyword evidence="1" id="KW-0812">Transmembrane</keyword>
<feature type="transmembrane region" description="Helical" evidence="1">
    <location>
        <begin position="216"/>
        <end position="236"/>
    </location>
</feature>
<reference evidence="3 4" key="1">
    <citation type="submission" date="2019-11" db="EMBL/GenBank/DDBJ databases">
        <title>Bacillus lacus genome.</title>
        <authorList>
            <person name="Allen C.J."/>
            <person name="Newman J.D."/>
        </authorList>
    </citation>
    <scope>NUCLEOTIDE SEQUENCE [LARGE SCALE GENOMIC DNA]</scope>
    <source>
        <strain evidence="3 4">KCTC 33946</strain>
    </source>
</reference>
<sequence length="263" mass="29754">MKKTNLKISLLLAAICFIAGLFAVPYQIEMVKETMPDVYNEMMAELPLPIAGLQLLVSVQLFIVSFVLSFIGIVLAGKTGFSLHFLQSVFTKNSFQLNKRYIILAMISGVILSFVLMSYDRFYYQYQDPLIAELQPEFSLLALLAGITYGGVFEEIVMRLFFMSLIVWILMKIFKLTKETISGKYYWSAIILSSVLFAAAHFPATQMVFGELTSGLVIRGFILNGAGGLLYGYLYWRKGIEYSMLAHMVTHISMQLLVIPIFY</sequence>
<dbReference type="AlphaFoldDB" id="A0A7X2J2F9"/>
<proteinExistence type="predicted"/>
<keyword evidence="1" id="KW-1133">Transmembrane helix</keyword>
<comment type="caution">
    <text evidence="3">The sequence shown here is derived from an EMBL/GenBank/DDBJ whole genome shotgun (WGS) entry which is preliminary data.</text>
</comment>
<protein>
    <submittedName>
        <fullName evidence="3">CPBP family intramembrane metalloprotease</fullName>
    </submittedName>
</protein>
<dbReference type="GO" id="GO:0006508">
    <property type="term" value="P:proteolysis"/>
    <property type="evidence" value="ECO:0007669"/>
    <property type="project" value="UniProtKB-KW"/>
</dbReference>
<name>A0A7X2J2F9_9BACI</name>
<dbReference type="Pfam" id="PF02517">
    <property type="entry name" value="Rce1-like"/>
    <property type="match status" value="1"/>
</dbReference>
<keyword evidence="3" id="KW-0645">Protease</keyword>
<keyword evidence="1" id="KW-0472">Membrane</keyword>
<evidence type="ECO:0000256" key="1">
    <source>
        <dbReference type="SAM" id="Phobius"/>
    </source>
</evidence>
<feature type="transmembrane region" description="Helical" evidence="1">
    <location>
        <begin position="101"/>
        <end position="119"/>
    </location>
</feature>
<dbReference type="RefSeq" id="WP_154309547.1">
    <property type="nucleotide sequence ID" value="NZ_WKKI01000060.1"/>
</dbReference>
<organism evidence="3 4">
    <name type="scientific">Metabacillus lacus</name>
    <dbReference type="NCBI Taxonomy" id="1983721"/>
    <lineage>
        <taxon>Bacteria</taxon>
        <taxon>Bacillati</taxon>
        <taxon>Bacillota</taxon>
        <taxon>Bacilli</taxon>
        <taxon>Bacillales</taxon>
        <taxon>Bacillaceae</taxon>
        <taxon>Metabacillus</taxon>
    </lineage>
</organism>
<evidence type="ECO:0000313" key="4">
    <source>
        <dbReference type="Proteomes" id="UP000448867"/>
    </source>
</evidence>
<keyword evidence="3" id="KW-0482">Metalloprotease</keyword>
<feature type="domain" description="CAAX prenyl protease 2/Lysostaphin resistance protein A-like" evidence="2">
    <location>
        <begin position="138"/>
        <end position="250"/>
    </location>
</feature>
<keyword evidence="4" id="KW-1185">Reference proteome</keyword>
<dbReference type="GO" id="GO:0008237">
    <property type="term" value="F:metallopeptidase activity"/>
    <property type="evidence" value="ECO:0007669"/>
    <property type="project" value="UniProtKB-KW"/>
</dbReference>
<dbReference type="Proteomes" id="UP000448867">
    <property type="component" value="Unassembled WGS sequence"/>
</dbReference>
<dbReference type="GO" id="GO:0080120">
    <property type="term" value="P:CAAX-box protein maturation"/>
    <property type="evidence" value="ECO:0007669"/>
    <property type="project" value="UniProtKB-ARBA"/>
</dbReference>
<evidence type="ECO:0000259" key="2">
    <source>
        <dbReference type="Pfam" id="PF02517"/>
    </source>
</evidence>
<accession>A0A7X2J2F9</accession>
<feature type="transmembrane region" description="Helical" evidence="1">
    <location>
        <begin position="156"/>
        <end position="174"/>
    </location>
</feature>
<dbReference type="EMBL" id="WKKI01000060">
    <property type="protein sequence ID" value="MRX74094.1"/>
    <property type="molecule type" value="Genomic_DNA"/>
</dbReference>
<keyword evidence="3" id="KW-0378">Hydrolase</keyword>
<dbReference type="OrthoDB" id="378663at2"/>
<feature type="transmembrane region" description="Helical" evidence="1">
    <location>
        <begin position="186"/>
        <end position="204"/>
    </location>
</feature>
<dbReference type="InterPro" id="IPR003675">
    <property type="entry name" value="Rce1/LyrA-like_dom"/>
</dbReference>
<evidence type="ECO:0000313" key="3">
    <source>
        <dbReference type="EMBL" id="MRX74094.1"/>
    </source>
</evidence>